<feature type="transmembrane region" description="Helical" evidence="1">
    <location>
        <begin position="7"/>
        <end position="24"/>
    </location>
</feature>
<dbReference type="Proteomes" id="UP000694380">
    <property type="component" value="Unplaced"/>
</dbReference>
<dbReference type="Ensembl" id="ENSCPBT00000006485.1">
    <property type="protein sequence ID" value="ENSCPBP00000005332.1"/>
    <property type="gene ID" value="ENSCPBG00000004271.1"/>
</dbReference>
<dbReference type="GO" id="GO:0010884">
    <property type="term" value="P:positive regulation of lipid storage"/>
    <property type="evidence" value="ECO:0007669"/>
    <property type="project" value="InterPro"/>
</dbReference>
<evidence type="ECO:0000313" key="2">
    <source>
        <dbReference type="Ensembl" id="ENSCPBP00000005332.1"/>
    </source>
</evidence>
<accession>A0A8C3F9D5</accession>
<dbReference type="GO" id="GO:0001819">
    <property type="term" value="P:positive regulation of cytokine production"/>
    <property type="evidence" value="ECO:0007669"/>
    <property type="project" value="InterPro"/>
</dbReference>
<protein>
    <submittedName>
        <fullName evidence="2">Uncharacterized protein</fullName>
    </submittedName>
</protein>
<keyword evidence="1" id="KW-0812">Transmembrane</keyword>
<keyword evidence="1" id="KW-1133">Transmembrane helix</keyword>
<dbReference type="AlphaFoldDB" id="A0A8C3F9D5"/>
<keyword evidence="3" id="KW-1185">Reference proteome</keyword>
<name>A0A8C3F9D5_CHRPI</name>
<keyword evidence="1" id="KW-0472">Membrane</keyword>
<reference evidence="2" key="1">
    <citation type="submission" date="2025-08" db="UniProtKB">
        <authorList>
            <consortium name="Ensembl"/>
        </authorList>
    </citation>
    <scope>IDENTIFICATION</scope>
</reference>
<organism evidence="2 3">
    <name type="scientific">Chrysemys picta bellii</name>
    <name type="common">Western painted turtle</name>
    <name type="synonym">Emys bellii</name>
    <dbReference type="NCBI Taxonomy" id="8478"/>
    <lineage>
        <taxon>Eukaryota</taxon>
        <taxon>Metazoa</taxon>
        <taxon>Chordata</taxon>
        <taxon>Craniata</taxon>
        <taxon>Vertebrata</taxon>
        <taxon>Euteleostomi</taxon>
        <taxon>Archelosauria</taxon>
        <taxon>Testudinata</taxon>
        <taxon>Testudines</taxon>
        <taxon>Cryptodira</taxon>
        <taxon>Durocryptodira</taxon>
        <taxon>Testudinoidea</taxon>
        <taxon>Emydidae</taxon>
        <taxon>Chrysemys</taxon>
    </lineage>
</organism>
<sequence>MQWVVKLYVLGALLSLLSVLFGLMDSLGSLLTPRGLEQCLSGPWTEPEGGLAEGQLKILQ</sequence>
<proteinExistence type="predicted"/>
<dbReference type="InterPro" id="IPR026190">
    <property type="entry name" value="Hipoxia_HILPDA"/>
</dbReference>
<evidence type="ECO:0000313" key="3">
    <source>
        <dbReference type="Proteomes" id="UP000694380"/>
    </source>
</evidence>
<dbReference type="Pfam" id="PF15220">
    <property type="entry name" value="HILPDA"/>
    <property type="match status" value="1"/>
</dbReference>
<evidence type="ECO:0000256" key="1">
    <source>
        <dbReference type="SAM" id="Phobius"/>
    </source>
</evidence>
<dbReference type="GO" id="GO:0008284">
    <property type="term" value="P:positive regulation of cell population proliferation"/>
    <property type="evidence" value="ECO:0007669"/>
    <property type="project" value="InterPro"/>
</dbReference>
<reference evidence="2" key="2">
    <citation type="submission" date="2025-09" db="UniProtKB">
        <authorList>
            <consortium name="Ensembl"/>
        </authorList>
    </citation>
    <scope>IDENTIFICATION</scope>
</reference>